<keyword evidence="2" id="KW-1185">Reference proteome</keyword>
<evidence type="ECO:0000313" key="1">
    <source>
        <dbReference type="EMBL" id="NJC73491.1"/>
    </source>
</evidence>
<dbReference type="InterPro" id="IPR036390">
    <property type="entry name" value="WH_DNA-bd_sf"/>
</dbReference>
<reference evidence="1 2" key="1">
    <citation type="submission" date="2020-03" db="EMBL/GenBank/DDBJ databases">
        <title>WGS of the type strain of Planosporangium spp.</title>
        <authorList>
            <person name="Thawai C."/>
        </authorList>
    </citation>
    <scope>NUCLEOTIDE SEQUENCE [LARGE SCALE GENOMIC DNA]</scope>
    <source>
        <strain evidence="1 2">TBRC 5610</strain>
    </source>
</reference>
<accession>A0ABX0Y509</accession>
<name>A0ABX0Y509_9ACTN</name>
<proteinExistence type="predicted"/>
<evidence type="ECO:0000313" key="2">
    <source>
        <dbReference type="Proteomes" id="UP000722989"/>
    </source>
</evidence>
<dbReference type="Pfam" id="PF05331">
    <property type="entry name" value="DUF742"/>
    <property type="match status" value="1"/>
</dbReference>
<dbReference type="PANTHER" id="PTHR36221">
    <property type="entry name" value="DUF742 DOMAIN-CONTAINING PROTEIN"/>
    <property type="match status" value="1"/>
</dbReference>
<comment type="caution">
    <text evidence="1">The sequence shown here is derived from an EMBL/GenBank/DDBJ whole genome shotgun (WGS) entry which is preliminary data.</text>
</comment>
<sequence length="121" mass="12982">MADDFWMDSEAGPVVRPYAMTGGRVRPAAPLDMVAYVVAKAGPRTRAPNLQPEHRAILAAARQPITVSELAAHLDLALGVTRILLSDLIEQGLLSSYEPNVSTVQPSERILKAVLNGLQAL</sequence>
<dbReference type="PANTHER" id="PTHR36221:SF1">
    <property type="entry name" value="DUF742 DOMAIN-CONTAINING PROTEIN"/>
    <property type="match status" value="1"/>
</dbReference>
<gene>
    <name evidence="1" type="ORF">HC031_27750</name>
</gene>
<dbReference type="InterPro" id="IPR007995">
    <property type="entry name" value="DUF742"/>
</dbReference>
<dbReference type="Proteomes" id="UP000722989">
    <property type="component" value="Unassembled WGS sequence"/>
</dbReference>
<dbReference type="SUPFAM" id="SSF46785">
    <property type="entry name" value="Winged helix' DNA-binding domain"/>
    <property type="match status" value="1"/>
</dbReference>
<dbReference type="EMBL" id="JAATVY010000031">
    <property type="protein sequence ID" value="NJC73491.1"/>
    <property type="molecule type" value="Genomic_DNA"/>
</dbReference>
<organism evidence="1 2">
    <name type="scientific">Planosporangium thailandense</name>
    <dbReference type="NCBI Taxonomy" id="765197"/>
    <lineage>
        <taxon>Bacteria</taxon>
        <taxon>Bacillati</taxon>
        <taxon>Actinomycetota</taxon>
        <taxon>Actinomycetes</taxon>
        <taxon>Micromonosporales</taxon>
        <taxon>Micromonosporaceae</taxon>
        <taxon>Planosporangium</taxon>
    </lineage>
</organism>
<protein>
    <submittedName>
        <fullName evidence="1">DUF742 domain-containing protein</fullName>
    </submittedName>
</protein>